<evidence type="ECO:0000256" key="2">
    <source>
        <dbReference type="ARBA" id="ARBA00023125"/>
    </source>
</evidence>
<dbReference type="OrthoDB" id="7678715at2"/>
<dbReference type="PANTHER" id="PTHR33204">
    <property type="entry name" value="TRANSCRIPTIONAL REGULATOR, MARR FAMILY"/>
    <property type="match status" value="1"/>
</dbReference>
<dbReference type="Pfam" id="PF01638">
    <property type="entry name" value="HxlR"/>
    <property type="match status" value="1"/>
</dbReference>
<protein>
    <submittedName>
        <fullName evidence="5">Transcriptional regulator</fullName>
    </submittedName>
</protein>
<reference evidence="5 6" key="1">
    <citation type="submission" date="2018-07" db="EMBL/GenBank/DDBJ databases">
        <title>Pedobacter sp. nov., isolated from soil.</title>
        <authorList>
            <person name="Zhou L.Y."/>
            <person name="Du Z.J."/>
        </authorList>
    </citation>
    <scope>NUCLEOTIDE SEQUENCE [LARGE SCALE GENOMIC DNA]</scope>
    <source>
        <strain evidence="5 6">JDX94</strain>
    </source>
</reference>
<dbReference type="GO" id="GO:0003677">
    <property type="term" value="F:DNA binding"/>
    <property type="evidence" value="ECO:0007669"/>
    <property type="project" value="UniProtKB-KW"/>
</dbReference>
<organism evidence="5 6">
    <name type="scientific">Pedobacter chinensis</name>
    <dbReference type="NCBI Taxonomy" id="2282421"/>
    <lineage>
        <taxon>Bacteria</taxon>
        <taxon>Pseudomonadati</taxon>
        <taxon>Bacteroidota</taxon>
        <taxon>Sphingobacteriia</taxon>
        <taxon>Sphingobacteriales</taxon>
        <taxon>Sphingobacteriaceae</taxon>
        <taxon>Pedobacter</taxon>
    </lineage>
</organism>
<keyword evidence="3" id="KW-0804">Transcription</keyword>
<keyword evidence="2" id="KW-0238">DNA-binding</keyword>
<gene>
    <name evidence="5" type="ORF">DU508_16465</name>
</gene>
<dbReference type="RefSeq" id="WP_115403888.1">
    <property type="nucleotide sequence ID" value="NZ_QPKV01000006.1"/>
</dbReference>
<dbReference type="Proteomes" id="UP000253961">
    <property type="component" value="Unassembled WGS sequence"/>
</dbReference>
<dbReference type="EMBL" id="QPKV01000006">
    <property type="protein sequence ID" value="RDC55852.1"/>
    <property type="molecule type" value="Genomic_DNA"/>
</dbReference>
<evidence type="ECO:0000313" key="6">
    <source>
        <dbReference type="Proteomes" id="UP000253961"/>
    </source>
</evidence>
<dbReference type="InterPro" id="IPR036388">
    <property type="entry name" value="WH-like_DNA-bd_sf"/>
</dbReference>
<accession>A0A369PU91</accession>
<evidence type="ECO:0000256" key="1">
    <source>
        <dbReference type="ARBA" id="ARBA00023015"/>
    </source>
</evidence>
<dbReference type="AlphaFoldDB" id="A0A369PU91"/>
<keyword evidence="1" id="KW-0805">Transcription regulation</keyword>
<comment type="caution">
    <text evidence="5">The sequence shown here is derived from an EMBL/GenBank/DDBJ whole genome shotgun (WGS) entry which is preliminary data.</text>
</comment>
<name>A0A369PU91_9SPHI</name>
<dbReference type="SUPFAM" id="SSF46785">
    <property type="entry name" value="Winged helix' DNA-binding domain"/>
    <property type="match status" value="1"/>
</dbReference>
<dbReference type="InterPro" id="IPR036390">
    <property type="entry name" value="WH_DNA-bd_sf"/>
</dbReference>
<proteinExistence type="predicted"/>
<evidence type="ECO:0000313" key="5">
    <source>
        <dbReference type="EMBL" id="RDC55852.1"/>
    </source>
</evidence>
<evidence type="ECO:0000259" key="4">
    <source>
        <dbReference type="PROSITE" id="PS51118"/>
    </source>
</evidence>
<dbReference type="PROSITE" id="PS51118">
    <property type="entry name" value="HTH_HXLR"/>
    <property type="match status" value="1"/>
</dbReference>
<sequence length="126" mass="14461">MKKENLRKCKEGRQNAPITDVLSRLGDKWSMCTVLMLADHGTLRFNELHQMIEGISQKMLTVTLKTLESDGLLTRKMYAQIPPKVEYKLTPLGETLVPHLMSLYDWANTNMPDIKASRNNFVIIKN</sequence>
<evidence type="ECO:0000256" key="3">
    <source>
        <dbReference type="ARBA" id="ARBA00023163"/>
    </source>
</evidence>
<dbReference type="Gene3D" id="1.10.10.10">
    <property type="entry name" value="Winged helix-like DNA-binding domain superfamily/Winged helix DNA-binding domain"/>
    <property type="match status" value="1"/>
</dbReference>
<dbReference type="PANTHER" id="PTHR33204:SF39">
    <property type="entry name" value="TRANSCRIPTIONAL REGULATORY PROTEIN"/>
    <property type="match status" value="1"/>
</dbReference>
<keyword evidence="6" id="KW-1185">Reference proteome</keyword>
<dbReference type="InterPro" id="IPR002577">
    <property type="entry name" value="HTH_HxlR"/>
</dbReference>
<feature type="domain" description="HTH hxlR-type" evidence="4">
    <location>
        <begin position="16"/>
        <end position="115"/>
    </location>
</feature>